<dbReference type="EMBL" id="LHYL01000007">
    <property type="protein sequence ID" value="KXB08711.1"/>
    <property type="molecule type" value="Genomic_DNA"/>
</dbReference>
<protein>
    <submittedName>
        <fullName evidence="1">Uncharacterized protein</fullName>
    </submittedName>
</protein>
<dbReference type="AlphaFoldDB" id="A0A133VQL8"/>
<sequence>MPAYKKDLEKVKELRETQSALAKEAGELGASAKSFQANVMDKVRNARAARGVSQLNLDIGTAMGRMATEPAAIRQRMEGAGPRVSPMQVDVATAAQRARQLGTLGTLAGYQQDISGTIQDVIGAGTSRLKTMAAMRQAEAEQKATEAANLMQQVQFQAAQEQQAFENMMAQKEYELAKWKARQPSRLSLGEKQLVNMESLKSEVQAGATLTDVMQKYGTKLHPNEILRIYNTNSPYGPAEETAAKLEKRFGIEPTERMEEETEMQRVIAGLESIGETAKSLRGPVDIGRYRTQRKNVGMWLARLVERGRLSDQDRQFYLSQIPTAAVFLIAPDMATGKLEQVVLDLQTKMGAGEEAEPETGDFETNMESIFSATGGE</sequence>
<name>A0A133VQL8_9EURY</name>
<reference evidence="1 2" key="1">
    <citation type="journal article" date="2016" name="Sci. Rep.">
        <title>Metabolic traits of an uncultured archaeal lineage -MSBL1- from brine pools of the Red Sea.</title>
        <authorList>
            <person name="Mwirichia R."/>
            <person name="Alam I."/>
            <person name="Rashid M."/>
            <person name="Vinu M."/>
            <person name="Ba-Alawi W."/>
            <person name="Anthony Kamau A."/>
            <person name="Kamanda Ngugi D."/>
            <person name="Goker M."/>
            <person name="Klenk H.P."/>
            <person name="Bajic V."/>
            <person name="Stingl U."/>
        </authorList>
    </citation>
    <scope>NUCLEOTIDE SEQUENCE [LARGE SCALE GENOMIC DNA]</scope>
    <source>
        <strain evidence="1">SCGC-AAA385M02</strain>
    </source>
</reference>
<comment type="caution">
    <text evidence="1">The sequence shown here is derived from an EMBL/GenBank/DDBJ whole genome shotgun (WGS) entry which is preliminary data.</text>
</comment>
<gene>
    <name evidence="1" type="ORF">AKJ59_00585</name>
</gene>
<evidence type="ECO:0000313" key="2">
    <source>
        <dbReference type="Proteomes" id="UP000070248"/>
    </source>
</evidence>
<organism evidence="1 2">
    <name type="scientific">candidate division MSBL1 archaeon SCGC-AAA385M02</name>
    <dbReference type="NCBI Taxonomy" id="1698287"/>
    <lineage>
        <taxon>Archaea</taxon>
        <taxon>Methanobacteriati</taxon>
        <taxon>Methanobacteriota</taxon>
        <taxon>candidate division MSBL1</taxon>
    </lineage>
</organism>
<dbReference type="Proteomes" id="UP000070248">
    <property type="component" value="Unassembled WGS sequence"/>
</dbReference>
<accession>A0A133VQL8</accession>
<evidence type="ECO:0000313" key="1">
    <source>
        <dbReference type="EMBL" id="KXB08711.1"/>
    </source>
</evidence>
<proteinExistence type="predicted"/>
<keyword evidence="2" id="KW-1185">Reference proteome</keyword>